<accession>D0L9Z2</accession>
<dbReference type="OrthoDB" id="4372702at2"/>
<evidence type="ECO:0008006" key="5">
    <source>
        <dbReference type="Google" id="ProtNLM"/>
    </source>
</evidence>
<dbReference type="EMBL" id="CP001802">
    <property type="protein sequence ID" value="ACY22157.1"/>
    <property type="molecule type" value="Genomic_DNA"/>
</dbReference>
<name>D0L9Z2_GORB4</name>
<evidence type="ECO:0000313" key="4">
    <source>
        <dbReference type="Proteomes" id="UP000001219"/>
    </source>
</evidence>
<keyword evidence="2" id="KW-1133">Transmembrane helix</keyword>
<sequence>MKLTDDDVATIRRTSVRRHQLVAAVLLAAAALAFWVASRLTWATVFAEDHLSPNREFTVSGADWSPWLTPLALVLLAAIAAAFSVRGWALRALAILVAAGGVLAAFPAISLVTGGADSAYAAQAGDIPDRFQILGIDTNGWVAAVVLIGTVCCVIAGVALLRIANGAAMSSKYQTPAARREELERKIFADHERRKAAATEAAPPPGAGGETTPDSPEPTANERMMWDALDTGIDPTDGAPTDDKN</sequence>
<feature type="transmembrane region" description="Helical" evidence="2">
    <location>
        <begin position="21"/>
        <end position="47"/>
    </location>
</feature>
<dbReference type="Proteomes" id="UP000001219">
    <property type="component" value="Chromosome"/>
</dbReference>
<gene>
    <name evidence="3" type="ordered locus">Gbro_2949</name>
</gene>
<keyword evidence="2" id="KW-0812">Transmembrane</keyword>
<dbReference type="RefSeq" id="WP_012834673.1">
    <property type="nucleotide sequence ID" value="NC_013441.1"/>
</dbReference>
<dbReference type="InterPro" id="IPR011746">
    <property type="entry name" value="Trp_synth-assoc_CHP"/>
</dbReference>
<feature type="region of interest" description="Disordered" evidence="1">
    <location>
        <begin position="192"/>
        <end position="245"/>
    </location>
</feature>
<proteinExistence type="predicted"/>
<dbReference type="eggNOG" id="ENOG5031DP0">
    <property type="taxonomic scope" value="Bacteria"/>
</dbReference>
<keyword evidence="2" id="KW-0472">Membrane</keyword>
<evidence type="ECO:0000313" key="3">
    <source>
        <dbReference type="EMBL" id="ACY22157.1"/>
    </source>
</evidence>
<organism evidence="3 4">
    <name type="scientific">Gordonia bronchialis (strain ATCC 25592 / DSM 43247 / BCRC 13721 / JCM 3198 / KCTC 3076 / NBRC 16047 / NCTC 10667)</name>
    <name type="common">Rhodococcus bronchialis</name>
    <dbReference type="NCBI Taxonomy" id="526226"/>
    <lineage>
        <taxon>Bacteria</taxon>
        <taxon>Bacillati</taxon>
        <taxon>Actinomycetota</taxon>
        <taxon>Actinomycetes</taxon>
        <taxon>Mycobacteriales</taxon>
        <taxon>Gordoniaceae</taxon>
        <taxon>Gordonia</taxon>
    </lineage>
</organism>
<dbReference type="Pfam" id="PF09534">
    <property type="entry name" value="Trp_oprn_chp"/>
    <property type="match status" value="1"/>
</dbReference>
<evidence type="ECO:0000256" key="2">
    <source>
        <dbReference type="SAM" id="Phobius"/>
    </source>
</evidence>
<dbReference type="KEGG" id="gbr:Gbro_2949"/>
<keyword evidence="4" id="KW-1185">Reference proteome</keyword>
<protein>
    <recommendedName>
        <fullName evidence="5">TIGR02234 family membrane protein</fullName>
    </recommendedName>
</protein>
<evidence type="ECO:0000256" key="1">
    <source>
        <dbReference type="SAM" id="MobiDB-lite"/>
    </source>
</evidence>
<dbReference type="STRING" id="526226.Gbro_2949"/>
<reference evidence="3 4" key="2">
    <citation type="journal article" date="2010" name="Stand. Genomic Sci.">
        <title>Complete genome sequence of Gordonia bronchialis type strain (3410).</title>
        <authorList>
            <person name="Ivanova N."/>
            <person name="Sikorski J."/>
            <person name="Jando M."/>
            <person name="Lapidus A."/>
            <person name="Nolan M."/>
            <person name="Lucas S."/>
            <person name="Del Rio T.G."/>
            <person name="Tice H."/>
            <person name="Copeland A."/>
            <person name="Cheng J.F."/>
            <person name="Chen F."/>
            <person name="Bruce D."/>
            <person name="Goodwin L."/>
            <person name="Pitluck S."/>
            <person name="Mavromatis K."/>
            <person name="Ovchinnikova G."/>
            <person name="Pati A."/>
            <person name="Chen A."/>
            <person name="Palaniappan K."/>
            <person name="Land M."/>
            <person name="Hauser L."/>
            <person name="Chang Y.J."/>
            <person name="Jeffries C.D."/>
            <person name="Chain P."/>
            <person name="Saunders E."/>
            <person name="Han C."/>
            <person name="Detter J.C."/>
            <person name="Brettin T."/>
            <person name="Rohde M."/>
            <person name="Goker M."/>
            <person name="Bristow J."/>
            <person name="Eisen J.A."/>
            <person name="Markowitz V."/>
            <person name="Hugenholtz P."/>
            <person name="Klenk H.P."/>
            <person name="Kyrpides N.C."/>
        </authorList>
    </citation>
    <scope>NUCLEOTIDE SEQUENCE [LARGE SCALE GENOMIC DNA]</scope>
    <source>
        <strain evidence="4">ATCC 25592 / DSM 43247 / BCRC 13721 / JCM 3198 / KCTC 3076 / NBRC 16047 / NCTC 10667</strain>
    </source>
</reference>
<dbReference type="NCBIfam" id="TIGR02234">
    <property type="entry name" value="trp_oprn_chp"/>
    <property type="match status" value="1"/>
</dbReference>
<feature type="transmembrane region" description="Helical" evidence="2">
    <location>
        <begin position="92"/>
        <end position="112"/>
    </location>
</feature>
<feature type="transmembrane region" description="Helical" evidence="2">
    <location>
        <begin position="141"/>
        <end position="164"/>
    </location>
</feature>
<dbReference type="AlphaFoldDB" id="D0L9Z2"/>
<reference evidence="4" key="1">
    <citation type="submission" date="2009-10" db="EMBL/GenBank/DDBJ databases">
        <title>The complete chromosome of Gordonia bronchialis DSM 43247.</title>
        <authorList>
            <consortium name="US DOE Joint Genome Institute (JGI-PGF)"/>
            <person name="Lucas S."/>
            <person name="Copeland A."/>
            <person name="Lapidus A."/>
            <person name="Glavina del Rio T."/>
            <person name="Dalin E."/>
            <person name="Tice H."/>
            <person name="Bruce D."/>
            <person name="Goodwin L."/>
            <person name="Pitluck S."/>
            <person name="Kyrpides N."/>
            <person name="Mavromatis K."/>
            <person name="Ivanova N."/>
            <person name="Ovchinnikova G."/>
            <person name="Saunders E."/>
            <person name="Brettin T."/>
            <person name="Detter J.C."/>
            <person name="Han C."/>
            <person name="Larimer F."/>
            <person name="Land M."/>
            <person name="Hauser L."/>
            <person name="Markowitz V."/>
            <person name="Cheng J.-F."/>
            <person name="Hugenholtz P."/>
            <person name="Woyke T."/>
            <person name="Wu D."/>
            <person name="Jando M."/>
            <person name="Schneider S."/>
            <person name="Goeker M."/>
            <person name="Klenk H.-P."/>
            <person name="Eisen J.A."/>
        </authorList>
    </citation>
    <scope>NUCLEOTIDE SEQUENCE [LARGE SCALE GENOMIC DNA]</scope>
    <source>
        <strain evidence="4">ATCC 25592 / DSM 43247 / BCRC 13721 / JCM 3198 / KCTC 3076 / NBRC 16047 / NCTC 10667</strain>
    </source>
</reference>
<dbReference type="HOGENOM" id="CLU_084749_0_0_11"/>
<feature type="transmembrane region" description="Helical" evidence="2">
    <location>
        <begin position="67"/>
        <end position="85"/>
    </location>
</feature>
<dbReference type="InterPro" id="IPR019051">
    <property type="entry name" value="Trp_biosyn_TM_oprn/chp"/>
</dbReference>